<evidence type="ECO:0000256" key="4">
    <source>
        <dbReference type="ARBA" id="ARBA00023136"/>
    </source>
</evidence>
<feature type="transmembrane region" description="Helical" evidence="5">
    <location>
        <begin position="206"/>
        <end position="231"/>
    </location>
</feature>
<dbReference type="Proteomes" id="UP000277864">
    <property type="component" value="Unassembled WGS sequence"/>
</dbReference>
<dbReference type="PANTHER" id="PTHR30249:SF0">
    <property type="entry name" value="PLASTIDAL GLYCOLATE_GLYCERATE TRANSLOCATOR 1, CHLOROPLASTIC"/>
    <property type="match status" value="1"/>
</dbReference>
<dbReference type="Pfam" id="PF04172">
    <property type="entry name" value="LrgB"/>
    <property type="match status" value="1"/>
</dbReference>
<accession>A0A3S0A578</accession>
<protein>
    <recommendedName>
        <fullName evidence="8">LrgB family protein</fullName>
    </recommendedName>
</protein>
<evidence type="ECO:0000256" key="2">
    <source>
        <dbReference type="ARBA" id="ARBA00022692"/>
    </source>
</evidence>
<name>A0A3S0A578_9ENTE</name>
<evidence type="ECO:0008006" key="8">
    <source>
        <dbReference type="Google" id="ProtNLM"/>
    </source>
</evidence>
<proteinExistence type="predicted"/>
<keyword evidence="4 5" id="KW-0472">Membrane</keyword>
<gene>
    <name evidence="6" type="ORF">C7P63_05770</name>
</gene>
<comment type="caution">
    <text evidence="6">The sequence shown here is derived from an EMBL/GenBank/DDBJ whole genome shotgun (WGS) entry which is preliminary data.</text>
</comment>
<feature type="transmembrane region" description="Helical" evidence="5">
    <location>
        <begin position="62"/>
        <end position="82"/>
    </location>
</feature>
<reference evidence="6 7" key="1">
    <citation type="submission" date="2018-03" db="EMBL/GenBank/DDBJ databases">
        <authorList>
            <person name="Gulvik C.A."/>
        </authorList>
    </citation>
    <scope>NUCLEOTIDE SEQUENCE [LARGE SCALE GENOMIC DNA]</scope>
    <source>
        <strain evidence="6 7">JCM 31581</strain>
    </source>
</reference>
<dbReference type="OrthoDB" id="9811701at2"/>
<feature type="transmembrane region" description="Helical" evidence="5">
    <location>
        <begin position="34"/>
        <end position="56"/>
    </location>
</feature>
<evidence type="ECO:0000256" key="1">
    <source>
        <dbReference type="ARBA" id="ARBA00004141"/>
    </source>
</evidence>
<comment type="subcellular location">
    <subcellularLocation>
        <location evidence="1">Membrane</location>
        <topology evidence="1">Multi-pass membrane protein</topology>
    </subcellularLocation>
</comment>
<keyword evidence="2 5" id="KW-0812">Transmembrane</keyword>
<dbReference type="EMBL" id="PXZH01000002">
    <property type="protein sequence ID" value="RST89281.1"/>
    <property type="molecule type" value="Genomic_DNA"/>
</dbReference>
<dbReference type="PANTHER" id="PTHR30249">
    <property type="entry name" value="PUTATIVE SEROTONIN TRANSPORTER"/>
    <property type="match status" value="1"/>
</dbReference>
<sequence>MLSQLTNNPLFGLILSIGMFLVAKLIAKKLKHPVFNPLIVAMILVIIFLKVTHISYEHYYQGGQILNMLIAPATVALAIPLYKSFHLLQHHARSIMVGIMVGTFFSTFLTGILAIVFRLDHSLTASLMPKSVTTAIAIDIADKMKGVPTVTLIVVIVTGIIGAIISPTILKICRIEEPVAKGIAIGSSAHAIGTTKAMELGEVEGAMSGLAIGVTGLVTVFVAPLMMRFIMHLFG</sequence>
<feature type="transmembrane region" description="Helical" evidence="5">
    <location>
        <begin position="6"/>
        <end position="27"/>
    </location>
</feature>
<dbReference type="AlphaFoldDB" id="A0A3S0A578"/>
<evidence type="ECO:0000313" key="7">
    <source>
        <dbReference type="Proteomes" id="UP000277864"/>
    </source>
</evidence>
<dbReference type="InterPro" id="IPR007300">
    <property type="entry name" value="CidB/LrgB"/>
</dbReference>
<evidence type="ECO:0000256" key="5">
    <source>
        <dbReference type="SAM" id="Phobius"/>
    </source>
</evidence>
<feature type="transmembrane region" description="Helical" evidence="5">
    <location>
        <begin position="94"/>
        <end position="117"/>
    </location>
</feature>
<organism evidence="6 7">
    <name type="scientific">Vagococcus humatus</name>
    <dbReference type="NCBI Taxonomy" id="1889241"/>
    <lineage>
        <taxon>Bacteria</taxon>
        <taxon>Bacillati</taxon>
        <taxon>Bacillota</taxon>
        <taxon>Bacilli</taxon>
        <taxon>Lactobacillales</taxon>
        <taxon>Enterococcaceae</taxon>
        <taxon>Vagococcus</taxon>
    </lineage>
</organism>
<evidence type="ECO:0000256" key="3">
    <source>
        <dbReference type="ARBA" id="ARBA00022989"/>
    </source>
</evidence>
<feature type="transmembrane region" description="Helical" evidence="5">
    <location>
        <begin position="150"/>
        <end position="170"/>
    </location>
</feature>
<keyword evidence="3 5" id="KW-1133">Transmembrane helix</keyword>
<dbReference type="GO" id="GO:0016020">
    <property type="term" value="C:membrane"/>
    <property type="evidence" value="ECO:0007669"/>
    <property type="project" value="UniProtKB-SubCell"/>
</dbReference>
<evidence type="ECO:0000313" key="6">
    <source>
        <dbReference type="EMBL" id="RST89281.1"/>
    </source>
</evidence>
<keyword evidence="7" id="KW-1185">Reference proteome</keyword>